<dbReference type="PROSITE" id="PS00330">
    <property type="entry name" value="HEMOLYSIN_CALCIUM"/>
    <property type="match status" value="1"/>
</dbReference>
<feature type="domain" description="Cadherin-like" evidence="2">
    <location>
        <begin position="277"/>
        <end position="371"/>
    </location>
</feature>
<gene>
    <name evidence="3" type="ORF">SAE02_38540</name>
</gene>
<reference evidence="3 4" key="1">
    <citation type="submission" date="2019-07" db="EMBL/GenBank/DDBJ databases">
        <title>Whole genome shotgun sequence of Skermanella aerolata NBRC 106429.</title>
        <authorList>
            <person name="Hosoyama A."/>
            <person name="Uohara A."/>
            <person name="Ohji S."/>
            <person name="Ichikawa N."/>
        </authorList>
    </citation>
    <scope>NUCLEOTIDE SEQUENCE [LARGE SCALE GENOMIC DNA]</scope>
    <source>
        <strain evidence="3 4">NBRC 106429</strain>
    </source>
</reference>
<evidence type="ECO:0000259" key="2">
    <source>
        <dbReference type="Pfam" id="PF17892"/>
    </source>
</evidence>
<sequence length="1670" mass="172758">MTTFETIKSYYENILQRPAADDEANGWASRVESGDFTLQQVREIFISSEEGQHVQDVIRLYQGSFNRVPDQGGLKTWVNSGYSIEDIAAGFTGSEEFLNLYKTNEPTEEFITSLYKNVLGREPDAEGLNNWLNSGMSANTILMRFTESEEFRGEAGAWVGKFLDRAGEGKSVYDGTLYNDAPVAGDAVALPSMEEDGGSVTFSAADLLVNVRDYDADDVSVKSVTVDSASGELVDNGDGTWTFTPAADYNGMVTFDVVVTDGELDATTSATLEVTPVNDAPVAGEPVVLDAMEEDGTITITAEQLLKNVVDVDGDSLSLVVTADSGDLVDNNDGTWTFTPAADFNGTVNFSVTASDGSGEWTETTASLEVTPVNDAPVITGAEETRIGEEMFGISGFGIMAIDPLAVTKTALVTDAEGNFAGGSVRIDVSGKFEFEDKAIFFAEAEGDEIIGKFYLVGTNVVMRAGVAGNDIDTVVGTYKTGFIDKNATSAVDYVAVQDVGETTYALVTLNGNATGEVVTEMLKNVHLGYAADGETDMNVKVTVTDGDGLSADFTRLLDVDGRATLTKDDDDESPYESVEEVELSDRVNHSLAIEEINFDFNGSVMNGATITVTGDNWTDKLGLNAANASIENGQARFILNVNGTYDVSVKTADTETVIGTTASLPKAGDRLIVTLNENATESRVEILLNSLTVDLSTDLGERHFTVVYESAKGPNDLVSTDTVEIQMTRTVVGDFEEVSMAALMAATALSPVIIDSNTRIILSGTQTLDIEQAIEDGKIIVSGEDHLIRLISATPPVTVDISGVTGLDKLGTYSFHNFDADLTISAEQANNTKGTITTGHTLTVTGIENLLGLDLSKLNADEDSIVAELTAATDLTFSGDLGDASLEVTGAGELSVAADLATGKSISYEDGTIIITGFGTSPYNLSDVKAVDGNVKADVSSDLEVNRDAQLGDLELAVAQNATVTLTATQANDRTITGGNIDGNGNKGASVIVTDLTNGIDLSKIVESSPLIGATNATKSDLIVQVTGKEGNAEDGVLKATSLNLGSFIVKIDEGATLKTDSGSVNGKSIQGEGAIIVRAEGPSINADLSKVTVTGDKTLEVGVNLSGQPSLAGGAQIGNFEVVVDQAATFSLTAAQATGKTIDGAASTDVANGGSISITGLGSTAVDFSKITAGAKEGTQSAGSVVATTSADATLTADTKLGTAEIVVGDTYTLTLSAAQANDRVITDAGNSGGLVVTGLAADTDLSKVVFNGSATTVTATVDSSIDITANTTLGEVDLFKVLEGTTLTLSAAQAAALDGINNKLFNVTTTPAVGDVASVVIVGDLDTSLSLVTSAGVSKLDGVKVTFDDNSIVVNTGSTLSIAMGDLAGTQTVSGAGTTAVYNLLGTSDLSKVTTETVNAFVTSNIDISTNTKLSTVDSFTMNDGATLTLKATQVDGIDLLKSGTSGAATIVATSGDEDLDMTGSTANITVNLGSGDDTFTGGSGNDTITGGNGQDIIRGGAGNDTIRLTEGTAAIDKVIFEATNNGNDTIIDFKPEVGGDVLDFSAFSLAGNDNFTTATSAVKVDASAFKVIVVTDAAAADWSNDETIINAALTTPDNIDDNAESIVIINNGTDSRIYHYTDGVTRDPITDAINGGTSDIQLLGTLNGVDASKLVASNFDLTPFVS</sequence>
<dbReference type="InterPro" id="IPR025282">
    <property type="entry name" value="DUF4214"/>
</dbReference>
<dbReference type="InterPro" id="IPR038255">
    <property type="entry name" value="PBS_linker_sf"/>
</dbReference>
<dbReference type="GO" id="GO:0005509">
    <property type="term" value="F:calcium ion binding"/>
    <property type="evidence" value="ECO:0007669"/>
    <property type="project" value="InterPro"/>
</dbReference>
<proteinExistence type="predicted"/>
<dbReference type="NCBIfam" id="NF012211">
    <property type="entry name" value="tand_rpt_95"/>
    <property type="match status" value="2"/>
</dbReference>
<dbReference type="OrthoDB" id="7975253at2"/>
<dbReference type="InterPro" id="IPR015919">
    <property type="entry name" value="Cadherin-like_sf"/>
</dbReference>
<dbReference type="Gene3D" id="2.150.10.10">
    <property type="entry name" value="Serralysin-like metalloprotease, C-terminal"/>
    <property type="match status" value="1"/>
</dbReference>
<dbReference type="Gene3D" id="2.60.40.2810">
    <property type="match status" value="1"/>
</dbReference>
<dbReference type="Pfam" id="PF17892">
    <property type="entry name" value="Cadherin_5"/>
    <property type="match status" value="2"/>
</dbReference>
<feature type="domain" description="Cadherin-like" evidence="2">
    <location>
        <begin position="179"/>
        <end position="274"/>
    </location>
</feature>
<keyword evidence="4" id="KW-1185">Reference proteome</keyword>
<dbReference type="Gene3D" id="1.10.3130.20">
    <property type="entry name" value="Phycobilisome linker domain"/>
    <property type="match status" value="1"/>
</dbReference>
<accession>A0A512DTC6</accession>
<dbReference type="SUPFAM" id="SSF51120">
    <property type="entry name" value="beta-Roll"/>
    <property type="match status" value="1"/>
</dbReference>
<dbReference type="RefSeq" id="WP_044430213.1">
    <property type="nucleotide sequence ID" value="NZ_BJYZ01000018.1"/>
</dbReference>
<evidence type="ECO:0000313" key="3">
    <source>
        <dbReference type="EMBL" id="GEO39706.1"/>
    </source>
</evidence>
<dbReference type="Pfam" id="PF13946">
    <property type="entry name" value="DUF4214"/>
    <property type="match status" value="1"/>
</dbReference>
<protein>
    <recommendedName>
        <fullName evidence="5">DUF4214 domain-containing protein</fullName>
    </recommendedName>
</protein>
<dbReference type="InterPro" id="IPR001343">
    <property type="entry name" value="Hemolysn_Ca-bd"/>
</dbReference>
<dbReference type="InterPro" id="IPR041690">
    <property type="entry name" value="Cadherin_5"/>
</dbReference>
<dbReference type="InterPro" id="IPR018511">
    <property type="entry name" value="Hemolysin-typ_Ca-bd_CS"/>
</dbReference>
<dbReference type="InterPro" id="IPR011049">
    <property type="entry name" value="Serralysin-like_metalloprot_C"/>
</dbReference>
<dbReference type="EMBL" id="BJYZ01000018">
    <property type="protein sequence ID" value="GEO39706.1"/>
    <property type="molecule type" value="Genomic_DNA"/>
</dbReference>
<comment type="caution">
    <text evidence="3">The sequence shown here is derived from an EMBL/GenBank/DDBJ whole genome shotgun (WGS) entry which is preliminary data.</text>
</comment>
<feature type="domain" description="DUF4214" evidence="1">
    <location>
        <begin position="88"/>
        <end position="153"/>
    </location>
</feature>
<dbReference type="Pfam" id="PF00353">
    <property type="entry name" value="HemolysinCabind"/>
    <property type="match status" value="1"/>
</dbReference>
<dbReference type="Gene3D" id="2.60.40.3440">
    <property type="match status" value="1"/>
</dbReference>
<evidence type="ECO:0000313" key="4">
    <source>
        <dbReference type="Proteomes" id="UP000321523"/>
    </source>
</evidence>
<dbReference type="Proteomes" id="UP000321523">
    <property type="component" value="Unassembled WGS sequence"/>
</dbReference>
<evidence type="ECO:0000259" key="1">
    <source>
        <dbReference type="Pfam" id="PF13946"/>
    </source>
</evidence>
<name>A0A512DTC6_9PROT</name>
<organism evidence="3 4">
    <name type="scientific">Skermanella aerolata</name>
    <dbReference type="NCBI Taxonomy" id="393310"/>
    <lineage>
        <taxon>Bacteria</taxon>
        <taxon>Pseudomonadati</taxon>
        <taxon>Pseudomonadota</taxon>
        <taxon>Alphaproteobacteria</taxon>
        <taxon>Rhodospirillales</taxon>
        <taxon>Azospirillaceae</taxon>
        <taxon>Skermanella</taxon>
    </lineage>
</organism>
<dbReference type="SUPFAM" id="SSF49313">
    <property type="entry name" value="Cadherin-like"/>
    <property type="match status" value="1"/>
</dbReference>
<dbReference type="GO" id="GO:0016020">
    <property type="term" value="C:membrane"/>
    <property type="evidence" value="ECO:0007669"/>
    <property type="project" value="InterPro"/>
</dbReference>
<evidence type="ECO:0008006" key="5">
    <source>
        <dbReference type="Google" id="ProtNLM"/>
    </source>
</evidence>